<evidence type="ECO:0000256" key="2">
    <source>
        <dbReference type="ARBA" id="ARBA00022448"/>
    </source>
</evidence>
<evidence type="ECO:0000313" key="8">
    <source>
        <dbReference type="Proteomes" id="UP001501407"/>
    </source>
</evidence>
<dbReference type="Pfam" id="PF00005">
    <property type="entry name" value="ABC_tran"/>
    <property type="match status" value="1"/>
</dbReference>
<accession>A0ABP9M9L6</accession>
<reference evidence="8" key="1">
    <citation type="journal article" date="2019" name="Int. J. Syst. Evol. Microbiol.">
        <title>The Global Catalogue of Microorganisms (GCM) 10K type strain sequencing project: providing services to taxonomists for standard genome sequencing and annotation.</title>
        <authorList>
            <consortium name="The Broad Institute Genomics Platform"/>
            <consortium name="The Broad Institute Genome Sequencing Center for Infectious Disease"/>
            <person name="Wu L."/>
            <person name="Ma J."/>
        </authorList>
    </citation>
    <scope>NUCLEOTIDE SEQUENCE [LARGE SCALE GENOMIC DNA]</scope>
    <source>
        <strain evidence="8">JCM 18959</strain>
    </source>
</reference>
<dbReference type="RefSeq" id="WP_194414814.1">
    <property type="nucleotide sequence ID" value="NZ_BAABKZ010000002.1"/>
</dbReference>
<comment type="similarity">
    <text evidence="1">Belongs to the ABC transporter superfamily.</text>
</comment>
<dbReference type="SUPFAM" id="SSF52540">
    <property type="entry name" value="P-loop containing nucleoside triphosphate hydrolases"/>
    <property type="match status" value="1"/>
</dbReference>
<keyword evidence="4 7" id="KW-0067">ATP-binding</keyword>
<comment type="caution">
    <text evidence="7">The sequence shown here is derived from an EMBL/GenBank/DDBJ whole genome shotgun (WGS) entry which is preliminary data.</text>
</comment>
<dbReference type="InterPro" id="IPR003439">
    <property type="entry name" value="ABC_transporter-like_ATP-bd"/>
</dbReference>
<dbReference type="PANTHER" id="PTHR43820:SF4">
    <property type="entry name" value="HIGH-AFFINITY BRANCHED-CHAIN AMINO ACID TRANSPORT ATP-BINDING PROTEIN LIVF"/>
    <property type="match status" value="1"/>
</dbReference>
<evidence type="ECO:0000256" key="3">
    <source>
        <dbReference type="ARBA" id="ARBA00022741"/>
    </source>
</evidence>
<evidence type="ECO:0000256" key="5">
    <source>
        <dbReference type="ARBA" id="ARBA00022970"/>
    </source>
</evidence>
<organism evidence="7 8">
    <name type="scientific">Microbacterium yannicii</name>
    <dbReference type="NCBI Taxonomy" id="671622"/>
    <lineage>
        <taxon>Bacteria</taxon>
        <taxon>Bacillati</taxon>
        <taxon>Actinomycetota</taxon>
        <taxon>Actinomycetes</taxon>
        <taxon>Micrococcales</taxon>
        <taxon>Microbacteriaceae</taxon>
        <taxon>Microbacterium</taxon>
    </lineage>
</organism>
<keyword evidence="5" id="KW-0029">Amino-acid transport</keyword>
<keyword evidence="3" id="KW-0547">Nucleotide-binding</keyword>
<dbReference type="PROSITE" id="PS50893">
    <property type="entry name" value="ABC_TRANSPORTER_2"/>
    <property type="match status" value="1"/>
</dbReference>
<evidence type="ECO:0000256" key="4">
    <source>
        <dbReference type="ARBA" id="ARBA00022840"/>
    </source>
</evidence>
<sequence>MESELVVQNLTVRYGAVVAAEGVSFTVKPGECVVLLGANGAGKTSTLHGIGGLTPSVGTVRLGDVELGHLSASRRARAGLGHVLEGRHVFPDMTVAENLDVARPRSGAKPPVRPLELLPELKEHLNRAAGRLSGGQQQMLAIARAVAGAPQAIMLDEPTNGLAPKLVARTTEIIATLRDLGYAVLVVEQRLEVAQNLAADVLVLRHGHIVHEVNGTDPELPDLLHAAYLS</sequence>
<name>A0ABP9M9L6_9MICO</name>
<dbReference type="Gene3D" id="3.40.50.300">
    <property type="entry name" value="P-loop containing nucleotide triphosphate hydrolases"/>
    <property type="match status" value="1"/>
</dbReference>
<evidence type="ECO:0000256" key="1">
    <source>
        <dbReference type="ARBA" id="ARBA00005417"/>
    </source>
</evidence>
<dbReference type="InterPro" id="IPR052156">
    <property type="entry name" value="BCAA_Transport_ATP-bd_LivF"/>
</dbReference>
<keyword evidence="2" id="KW-0813">Transport</keyword>
<proteinExistence type="inferred from homology"/>
<keyword evidence="8" id="KW-1185">Reference proteome</keyword>
<dbReference type="SMART" id="SM00382">
    <property type="entry name" value="AAA"/>
    <property type="match status" value="1"/>
</dbReference>
<protein>
    <submittedName>
        <fullName evidence="7">Urea ABC transporter ATP-binding subunit UrtE</fullName>
    </submittedName>
</protein>
<dbReference type="GO" id="GO:0005524">
    <property type="term" value="F:ATP binding"/>
    <property type="evidence" value="ECO:0007669"/>
    <property type="project" value="UniProtKB-KW"/>
</dbReference>
<evidence type="ECO:0000313" key="7">
    <source>
        <dbReference type="EMBL" id="GAA5092032.1"/>
    </source>
</evidence>
<dbReference type="InterPro" id="IPR003593">
    <property type="entry name" value="AAA+_ATPase"/>
</dbReference>
<gene>
    <name evidence="7" type="primary">urtE_2</name>
    <name evidence="7" type="ORF">GCM10025760_20110</name>
</gene>
<dbReference type="Proteomes" id="UP001501407">
    <property type="component" value="Unassembled WGS sequence"/>
</dbReference>
<dbReference type="InterPro" id="IPR027417">
    <property type="entry name" value="P-loop_NTPase"/>
</dbReference>
<feature type="domain" description="ABC transporter" evidence="6">
    <location>
        <begin position="5"/>
        <end position="229"/>
    </location>
</feature>
<dbReference type="PROSITE" id="PS00211">
    <property type="entry name" value="ABC_TRANSPORTER_1"/>
    <property type="match status" value="1"/>
</dbReference>
<dbReference type="EMBL" id="BAABKZ010000002">
    <property type="protein sequence ID" value="GAA5092032.1"/>
    <property type="molecule type" value="Genomic_DNA"/>
</dbReference>
<dbReference type="InterPro" id="IPR017871">
    <property type="entry name" value="ABC_transporter-like_CS"/>
</dbReference>
<dbReference type="PANTHER" id="PTHR43820">
    <property type="entry name" value="HIGH-AFFINITY BRANCHED-CHAIN AMINO ACID TRANSPORT ATP-BINDING PROTEIN LIVF"/>
    <property type="match status" value="1"/>
</dbReference>
<evidence type="ECO:0000259" key="6">
    <source>
        <dbReference type="PROSITE" id="PS50893"/>
    </source>
</evidence>